<name>A0A0W4ZWA1_PNEJ7</name>
<dbReference type="GO" id="GO:0004534">
    <property type="term" value="F:5'-3' RNA exonuclease activity"/>
    <property type="evidence" value="ECO:0007669"/>
    <property type="project" value="EnsemblFungi"/>
</dbReference>
<comment type="function">
    <text evidence="5">Multifunctional protein that exhibits several independent functions at different levels of the cellular processes. 5'-3' exonuclease component of the nonsense-mediated mRNA decay (NMD) which is a highly conserved mRNA degradation pathway, an RNA surveillance system whose role is to identify and rid cells of mRNA with premature termination codons and thus prevents accumulation of potentially harmful truncated proteins.</text>
</comment>
<dbReference type="VEuPathDB" id="FungiDB:T551_00135"/>
<comment type="caution">
    <text evidence="11">The sequence shown here is derived from an EMBL/GenBank/DDBJ whole genome shotgun (WGS) entry which is preliminary data.</text>
</comment>
<dbReference type="InterPro" id="IPR041106">
    <property type="entry name" value="XRN1_D2_D3"/>
</dbReference>
<evidence type="ECO:0000256" key="5">
    <source>
        <dbReference type="PIRNR" id="PIRNR006743"/>
    </source>
</evidence>
<dbReference type="STRING" id="1408657.A0A0W4ZWA1"/>
<dbReference type="FunFam" id="3.40.50.12390:FF:000002">
    <property type="entry name" value="5'-3' exoribonuclease 1"/>
    <property type="match status" value="1"/>
</dbReference>
<dbReference type="InterPro" id="IPR041385">
    <property type="entry name" value="SH3_12"/>
</dbReference>
<dbReference type="InterPro" id="IPR041412">
    <property type="entry name" value="Xrn1_helical"/>
</dbReference>
<protein>
    <recommendedName>
        <fullName evidence="5">5'-3' exoribonuclease 1</fullName>
        <ecNumber evidence="5">3.1.13.-</ecNumber>
    </recommendedName>
</protein>
<dbReference type="PANTHER" id="PTHR12341:SF7">
    <property type="entry name" value="5'-3' EXORIBONUCLEASE 1"/>
    <property type="match status" value="1"/>
</dbReference>
<keyword evidence="5" id="KW-0866">Nonsense-mediated mRNA decay</keyword>
<evidence type="ECO:0000259" key="9">
    <source>
        <dbReference type="Pfam" id="PF18332"/>
    </source>
</evidence>
<feature type="domain" description="Exoribonuclease Xrn1 D2/D3" evidence="10">
    <location>
        <begin position="894"/>
        <end position="1117"/>
    </location>
</feature>
<evidence type="ECO:0000259" key="6">
    <source>
        <dbReference type="Pfam" id="PF03159"/>
    </source>
</evidence>
<keyword evidence="2 5" id="KW-0378">Hydrolase</keyword>
<dbReference type="Pfam" id="PF18332">
    <property type="entry name" value="XRN1_D1"/>
    <property type="match status" value="1"/>
</dbReference>
<dbReference type="GO" id="GO:0010494">
    <property type="term" value="C:cytoplasmic stress granule"/>
    <property type="evidence" value="ECO:0007669"/>
    <property type="project" value="EnsemblFungi"/>
</dbReference>
<evidence type="ECO:0000259" key="10">
    <source>
        <dbReference type="Pfam" id="PF18334"/>
    </source>
</evidence>
<feature type="domain" description="Xrn1 helical" evidence="7">
    <location>
        <begin position="269"/>
        <end position="657"/>
    </location>
</feature>
<dbReference type="GO" id="GO:0000287">
    <property type="term" value="F:magnesium ion binding"/>
    <property type="evidence" value="ECO:0007669"/>
    <property type="project" value="EnsemblFungi"/>
</dbReference>
<feature type="domain" description="5'-3' exoribonuclease 1 SH3-like" evidence="8">
    <location>
        <begin position="1135"/>
        <end position="1201"/>
    </location>
</feature>
<evidence type="ECO:0000256" key="1">
    <source>
        <dbReference type="ARBA" id="ARBA00022722"/>
    </source>
</evidence>
<dbReference type="PIRSF" id="PIRSF006743">
    <property type="entry name" value="Exonuclease_Xnr1"/>
    <property type="match status" value="1"/>
</dbReference>
<keyword evidence="12" id="KW-1185">Reference proteome</keyword>
<comment type="similarity">
    <text evidence="4 5">Belongs to the 5'-3' exonuclease family.</text>
</comment>
<dbReference type="Pfam" id="PF17846">
    <property type="entry name" value="XRN_M"/>
    <property type="match status" value="1"/>
</dbReference>
<dbReference type="InterPro" id="IPR016494">
    <property type="entry name" value="5_3_exoribonuclease_1"/>
</dbReference>
<evidence type="ECO:0000313" key="11">
    <source>
        <dbReference type="EMBL" id="KTW32650.1"/>
    </source>
</evidence>
<keyword evidence="5" id="KW-0963">Cytoplasm</keyword>
<dbReference type="RefSeq" id="XP_018231342.1">
    <property type="nucleotide sequence ID" value="XM_018372402.1"/>
</dbReference>
<dbReference type="eggNOG" id="KOG2045">
    <property type="taxonomic scope" value="Eukaryota"/>
</dbReference>
<comment type="subcellular location">
    <subcellularLocation>
        <location evidence="5">Cytoplasm</location>
    </subcellularLocation>
</comment>
<dbReference type="InterPro" id="IPR027073">
    <property type="entry name" value="5_3_exoribonuclease"/>
</dbReference>
<keyword evidence="3 5" id="KW-0269">Exonuclease</keyword>
<dbReference type="CDD" id="cd18673">
    <property type="entry name" value="PIN_XRN1-2-like"/>
    <property type="match status" value="1"/>
</dbReference>
<dbReference type="GO" id="GO:0003723">
    <property type="term" value="F:RNA binding"/>
    <property type="evidence" value="ECO:0007669"/>
    <property type="project" value="UniProtKB-KW"/>
</dbReference>
<dbReference type="GO" id="GO:0005634">
    <property type="term" value="C:nucleus"/>
    <property type="evidence" value="ECO:0007669"/>
    <property type="project" value="TreeGrafter"/>
</dbReference>
<feature type="domain" description="Xrn1 N-terminal" evidence="6">
    <location>
        <begin position="1"/>
        <end position="224"/>
    </location>
</feature>
<evidence type="ECO:0000313" key="12">
    <source>
        <dbReference type="Proteomes" id="UP000053447"/>
    </source>
</evidence>
<keyword evidence="5" id="KW-0694">RNA-binding</keyword>
<organism evidence="11 12">
    <name type="scientific">Pneumocystis jirovecii (strain RU7)</name>
    <name type="common">Human pneumocystis pneumonia agent</name>
    <dbReference type="NCBI Taxonomy" id="1408657"/>
    <lineage>
        <taxon>Eukaryota</taxon>
        <taxon>Fungi</taxon>
        <taxon>Dikarya</taxon>
        <taxon>Ascomycota</taxon>
        <taxon>Taphrinomycotina</taxon>
        <taxon>Pneumocystomycetes</taxon>
        <taxon>Pneumocystaceae</taxon>
        <taxon>Pneumocystis</taxon>
    </lineage>
</organism>
<dbReference type="PANTHER" id="PTHR12341">
    <property type="entry name" value="5'-&gt;3' EXORIBONUCLEASE"/>
    <property type="match status" value="1"/>
</dbReference>
<evidence type="ECO:0000256" key="2">
    <source>
        <dbReference type="ARBA" id="ARBA00022801"/>
    </source>
</evidence>
<dbReference type="GO" id="GO:0000184">
    <property type="term" value="P:nuclear-transcribed mRNA catabolic process, nonsense-mediated decay"/>
    <property type="evidence" value="ECO:0007669"/>
    <property type="project" value="UniProtKB-KW"/>
</dbReference>
<dbReference type="Gene3D" id="2.30.30.30">
    <property type="match status" value="1"/>
</dbReference>
<dbReference type="Gene3D" id="1.25.40.1050">
    <property type="match status" value="1"/>
</dbReference>
<accession>A0A0W4ZWA1</accession>
<dbReference type="InterPro" id="IPR047008">
    <property type="entry name" value="XRN1_SH3_sf"/>
</dbReference>
<dbReference type="InterPro" id="IPR047007">
    <property type="entry name" value="XRN1_D1_sf"/>
</dbReference>
<evidence type="ECO:0000259" key="7">
    <source>
        <dbReference type="Pfam" id="PF17846"/>
    </source>
</evidence>
<dbReference type="GO" id="GO:0016075">
    <property type="term" value="P:rRNA catabolic process"/>
    <property type="evidence" value="ECO:0007669"/>
    <property type="project" value="TreeGrafter"/>
</dbReference>
<evidence type="ECO:0000259" key="8">
    <source>
        <dbReference type="Pfam" id="PF18129"/>
    </source>
</evidence>
<dbReference type="Gene3D" id="2.170.260.40">
    <property type="match status" value="1"/>
</dbReference>
<dbReference type="InterPro" id="IPR004859">
    <property type="entry name" value="Xrn1_N"/>
</dbReference>
<dbReference type="InterPro" id="IPR040992">
    <property type="entry name" value="XRN1_D1"/>
</dbReference>
<dbReference type="Pfam" id="PF18129">
    <property type="entry name" value="SH3_12"/>
    <property type="match status" value="1"/>
</dbReference>
<keyword evidence="1 5" id="KW-0540">Nuclease</keyword>
<dbReference type="GO" id="GO:0000932">
    <property type="term" value="C:P-body"/>
    <property type="evidence" value="ECO:0007669"/>
    <property type="project" value="EnsemblFungi"/>
</dbReference>
<dbReference type="InterPro" id="IPR014722">
    <property type="entry name" value="Rib_uL2_dom2"/>
</dbReference>
<dbReference type="Proteomes" id="UP000053447">
    <property type="component" value="Unassembled WGS sequence"/>
</dbReference>
<dbReference type="Gene3D" id="2.30.30.750">
    <property type="match status" value="1"/>
</dbReference>
<dbReference type="Pfam" id="PF03159">
    <property type="entry name" value="XRN_N"/>
    <property type="match status" value="1"/>
</dbReference>
<dbReference type="Pfam" id="PF18334">
    <property type="entry name" value="XRN1_D2_D3"/>
    <property type="match status" value="1"/>
</dbReference>
<evidence type="ECO:0000256" key="4">
    <source>
        <dbReference type="ARBA" id="ARBA00038299"/>
    </source>
</evidence>
<dbReference type="EC" id="3.1.13.-" evidence="5"/>
<proteinExistence type="inferred from homology"/>
<feature type="domain" description="5'-3' exoribonuclease 1 D1" evidence="9">
    <location>
        <begin position="701"/>
        <end position="890"/>
    </location>
</feature>
<dbReference type="GeneID" id="28938657"/>
<dbReference type="EMBL" id="LFWA01000001">
    <property type="protein sequence ID" value="KTW32650.1"/>
    <property type="molecule type" value="Genomic_DNA"/>
</dbReference>
<evidence type="ECO:0000256" key="3">
    <source>
        <dbReference type="ARBA" id="ARBA00022839"/>
    </source>
</evidence>
<dbReference type="OrthoDB" id="372487at2759"/>
<gene>
    <name evidence="11" type="ORF">T551_00135</name>
</gene>
<sequence>MGIPKFFRWISERYPMCSQLITEKRVPEFDNLYLDMNGIIHNCTHMDENKKEIPENEAFLAIFKYIEHLFGTIKPKKLFFLSVDGVAPRAKMNQQRSRRFKAAKEAYELYQEKISKGEDVPKDPFDSNCITPGTLFMKRLSEQLKYFINRKVSEDTNWKGIEIIFSGHEVPGEGEHKIMEYIRLSKAQPDYEPNLRHCLYGLDADLIMLGLLSHDPHFCLLREEVLFGSVKKKKQELEEQNFYLMHLCLLREYLEMEFQELTNIPNFPYNFEKIIDDFILLAFFVGNDFLPHLPKLHINEGALALVFKIYKKVIPKARGYINNAGVINLERLALVLEELEKQEREDFRNELEDKNWVGSKKKGVYEGMHLNEKKKLLTMTSNQKKLFLEMERFVSGNLETLVLPSTLSATDRSFVFKMADDFYVKCTKYTIENEKYLRFEKDNKVENGNEIKDIIDRELSRYKNAIILDIEKDDSHKEDAIFEEKWIKWKDSYYIEKLGFSINDTKKLKEMAENYIEGLQWVLFYYYRGVSSWSWFYKYHYSPKVSDIKKGFAANLSFTLGTPFKPFEQLMAVLPERSKKLVPKPFADLMVNETSPIRDFYPEDFELDMNDKKASWEAIAKIPFINEELLLSVIKAKEHLLTDEEKNRNTFGHNIKYTYDENLDYIYVPYIDVFPLIPHCHCKAEVYKYPEILGVEQFIYGLCKGVNLGNTSPAGFPTLNTLPHTNYLDHQGVNVFKSESRNESMIIIIQNQVDLETVEEFAQKKIGKRVFVGWPYLHEARLNAISTEEFRYEGVFSPENSIVTVSKTHNDFAAWKKVALRLESNYKKHYGAIINTVQAIAHVSMLKGLRKTENGASEKDYEPCNSQNPEHPLQLVLNEVFVEDSRYIEKPPLDIKQEYPLGSRGFFLGEYNYGRPLEITAHKNGKIDCWIATQTREPEFGKLIFQKFSKRTVYYPSYVAAKIVGLTGIAFSKLMSSFFVIVDKQKVNLGLNLKYEAKKIKVLGYSRKTEKGWEYTQEAINLIQEYKKRFPDFVLSVQSHVFDDIPLINKLIPEKNYKEKVKEIRSWLKIINEENNFEKVSLDVEQLDQLSMQMVEKELDKISENIPLFTPRRINNVPRNAILKPSQCELRLQDQEFSLGDRVVYVHDSGKVPIATKGIVVRTGKKVIDIIFDVPFMSGTTLGGKCSAYRGLSVETHFLLNLTKRTLIVSTKTSVNKNNTRIEPNIHATQLKTPHSFSRPAHSFQKKVYSNTSQDIQHTYYHNPSTQSLNTSDFKRGTHHFLGNSTKASFQNTSKASFQNISKSYHSISLHSHSYSTKYKIKETSALHTT</sequence>
<dbReference type="Gene3D" id="3.40.50.12390">
    <property type="match status" value="2"/>
</dbReference>
<reference evidence="12" key="1">
    <citation type="journal article" date="2016" name="Nat. Commun.">
        <title>Genome analysis of three Pneumocystis species reveals adaptation mechanisms to life exclusively in mammalian hosts.</title>
        <authorList>
            <person name="Ma L."/>
            <person name="Chen Z."/>
            <person name="Huang D.W."/>
            <person name="Kutty G."/>
            <person name="Ishihara M."/>
            <person name="Wang H."/>
            <person name="Abouelleil A."/>
            <person name="Bishop L."/>
            <person name="Davey E."/>
            <person name="Deng R."/>
            <person name="Deng X."/>
            <person name="Fan L."/>
            <person name="Fantoni G."/>
            <person name="Fitzgerald M."/>
            <person name="Gogineni E."/>
            <person name="Goldberg J.M."/>
            <person name="Handley G."/>
            <person name="Hu X."/>
            <person name="Huber C."/>
            <person name="Jiao X."/>
            <person name="Jones K."/>
            <person name="Levin J.Z."/>
            <person name="Liu Y."/>
            <person name="Macdonald P."/>
            <person name="Melnikov A."/>
            <person name="Raley C."/>
            <person name="Sassi M."/>
            <person name="Sherman B.T."/>
            <person name="Song X."/>
            <person name="Sykes S."/>
            <person name="Tran B."/>
            <person name="Walsh L."/>
            <person name="Xia Y."/>
            <person name="Yang J."/>
            <person name="Young S."/>
            <person name="Zeng Q."/>
            <person name="Zheng X."/>
            <person name="Stephens R."/>
            <person name="Nusbaum C."/>
            <person name="Birren B.W."/>
            <person name="Azadi P."/>
            <person name="Lempicki R.A."/>
            <person name="Cuomo C.A."/>
            <person name="Kovacs J.A."/>
        </authorList>
    </citation>
    <scope>NUCLEOTIDE SEQUENCE [LARGE SCALE GENOMIC DNA]</scope>
    <source>
        <strain evidence="12">RU7</strain>
    </source>
</reference>